<reference evidence="16 17" key="1">
    <citation type="journal article" date="2024" name="Nat. Commun.">
        <title>Phylogenomics reveals the evolutionary origins of lichenization in chlorophyte algae.</title>
        <authorList>
            <person name="Puginier C."/>
            <person name="Libourel C."/>
            <person name="Otte J."/>
            <person name="Skaloud P."/>
            <person name="Haon M."/>
            <person name="Grisel S."/>
            <person name="Petersen M."/>
            <person name="Berrin J.G."/>
            <person name="Delaux P.M."/>
            <person name="Dal Grande F."/>
            <person name="Keller J."/>
        </authorList>
    </citation>
    <scope>NUCLEOTIDE SEQUENCE [LARGE SCALE GENOMIC DNA]</scope>
    <source>
        <strain evidence="16 17">SAG 2043</strain>
    </source>
</reference>
<evidence type="ECO:0000256" key="15">
    <source>
        <dbReference type="SAM" id="Phobius"/>
    </source>
</evidence>
<keyword evidence="5" id="KW-0107">Calcium channel</keyword>
<evidence type="ECO:0000256" key="11">
    <source>
        <dbReference type="ARBA" id="ARBA00023065"/>
    </source>
</evidence>
<dbReference type="GO" id="GO:0005262">
    <property type="term" value="F:calcium channel activity"/>
    <property type="evidence" value="ECO:0007669"/>
    <property type="project" value="UniProtKB-KW"/>
</dbReference>
<dbReference type="EMBL" id="JALJOR010000003">
    <property type="protein sequence ID" value="KAK9820071.1"/>
    <property type="molecule type" value="Genomic_DNA"/>
</dbReference>
<comment type="subcellular location">
    <subcellularLocation>
        <location evidence="1">Endoplasmic reticulum membrane</location>
        <topology evidence="1">Multi-pass membrane protein</topology>
    </subcellularLocation>
</comment>
<evidence type="ECO:0000256" key="2">
    <source>
        <dbReference type="ARBA" id="ARBA00006537"/>
    </source>
</evidence>
<evidence type="ECO:0000313" key="16">
    <source>
        <dbReference type="EMBL" id="KAK9820071.1"/>
    </source>
</evidence>
<dbReference type="GO" id="GO:0032469">
    <property type="term" value="P:endoplasmic reticulum calcium ion homeostasis"/>
    <property type="evidence" value="ECO:0007669"/>
    <property type="project" value="InterPro"/>
</dbReference>
<keyword evidence="7" id="KW-0256">Endoplasmic reticulum</keyword>
<dbReference type="PANTHER" id="PTHR20917:SF0">
    <property type="entry name" value="CALCIUM LOAD-ACTIVATED CALCIUM CHANNEL"/>
    <property type="match status" value="1"/>
</dbReference>
<protein>
    <recommendedName>
        <fullName evidence="18">Calcium load-activated calcium channel</fullName>
    </recommendedName>
</protein>
<keyword evidence="13" id="KW-0407">Ion channel</keyword>
<keyword evidence="9 15" id="KW-1133">Transmembrane helix</keyword>
<dbReference type="InterPro" id="IPR002809">
    <property type="entry name" value="EMC3/TMCO1"/>
</dbReference>
<keyword evidence="12 15" id="KW-0472">Membrane</keyword>
<dbReference type="Proteomes" id="UP001489004">
    <property type="component" value="Unassembled WGS sequence"/>
</dbReference>
<evidence type="ECO:0000256" key="5">
    <source>
        <dbReference type="ARBA" id="ARBA00022673"/>
    </source>
</evidence>
<evidence type="ECO:0000256" key="7">
    <source>
        <dbReference type="ARBA" id="ARBA00022824"/>
    </source>
</evidence>
<evidence type="ECO:0000256" key="12">
    <source>
        <dbReference type="ARBA" id="ARBA00023136"/>
    </source>
</evidence>
<keyword evidence="11" id="KW-0406">Ion transport</keyword>
<dbReference type="AlphaFoldDB" id="A0AAW1QFR7"/>
<evidence type="ECO:0000256" key="6">
    <source>
        <dbReference type="ARBA" id="ARBA00022692"/>
    </source>
</evidence>
<keyword evidence="4" id="KW-0109">Calcium transport</keyword>
<comment type="similarity">
    <text evidence="2">Belongs to the TMCO1 family.</text>
</comment>
<comment type="caution">
    <text evidence="16">The sequence shown here is derived from an EMBL/GenBank/DDBJ whole genome shotgun (WGS) entry which is preliminary data.</text>
</comment>
<organism evidence="16 17">
    <name type="scientific">[Myrmecia] bisecta</name>
    <dbReference type="NCBI Taxonomy" id="41462"/>
    <lineage>
        <taxon>Eukaryota</taxon>
        <taxon>Viridiplantae</taxon>
        <taxon>Chlorophyta</taxon>
        <taxon>core chlorophytes</taxon>
        <taxon>Trebouxiophyceae</taxon>
        <taxon>Trebouxiales</taxon>
        <taxon>Trebouxiaceae</taxon>
        <taxon>Myrmecia</taxon>
    </lineage>
</organism>
<evidence type="ECO:0000256" key="1">
    <source>
        <dbReference type="ARBA" id="ARBA00004477"/>
    </source>
</evidence>
<sequence length="183" mass="20763">MVYSLDCLTIVAVCVIASFVSEGVLYFWIYRSASFRSLKDQLERTAKKLDVLKQQSVAVGKQKAKEKRVEKLESSIKREAAKELSIVRFKQAIVMFAFGIGLYNLMSRWYVAPVAKLPFVPFSFVANLSHRLLPGEDMTDCSMAFIYALCQAGLRPAVTKWLDLGLSRKMVAMQEFQPPTYDK</sequence>
<feature type="transmembrane region" description="Helical" evidence="15">
    <location>
        <begin position="7"/>
        <end position="29"/>
    </location>
</feature>
<evidence type="ECO:0000256" key="10">
    <source>
        <dbReference type="ARBA" id="ARBA00023054"/>
    </source>
</evidence>
<keyword evidence="8" id="KW-0106">Calcium</keyword>
<evidence type="ECO:0000256" key="8">
    <source>
        <dbReference type="ARBA" id="ARBA00022837"/>
    </source>
</evidence>
<dbReference type="GO" id="GO:0005789">
    <property type="term" value="C:endoplasmic reticulum membrane"/>
    <property type="evidence" value="ECO:0007669"/>
    <property type="project" value="UniProtKB-SubCell"/>
</dbReference>
<evidence type="ECO:0008006" key="18">
    <source>
        <dbReference type="Google" id="ProtNLM"/>
    </source>
</evidence>
<keyword evidence="3" id="KW-0813">Transport</keyword>
<evidence type="ECO:0000256" key="9">
    <source>
        <dbReference type="ARBA" id="ARBA00022989"/>
    </source>
</evidence>
<evidence type="ECO:0000256" key="3">
    <source>
        <dbReference type="ARBA" id="ARBA00022448"/>
    </source>
</evidence>
<gene>
    <name evidence="16" type="ORF">WJX72_005785</name>
</gene>
<name>A0AAW1QFR7_9CHLO</name>
<dbReference type="SMART" id="SM01415">
    <property type="entry name" value="DUF106"/>
    <property type="match status" value="1"/>
</dbReference>
<keyword evidence="6 15" id="KW-0812">Transmembrane</keyword>
<evidence type="ECO:0000256" key="13">
    <source>
        <dbReference type="ARBA" id="ARBA00023303"/>
    </source>
</evidence>
<evidence type="ECO:0000313" key="17">
    <source>
        <dbReference type="Proteomes" id="UP001489004"/>
    </source>
</evidence>
<dbReference type="PANTHER" id="PTHR20917">
    <property type="entry name" value="PNAS-RELATED"/>
    <property type="match status" value="1"/>
</dbReference>
<accession>A0AAW1QFR7</accession>
<evidence type="ECO:0000256" key="14">
    <source>
        <dbReference type="SAM" id="Coils"/>
    </source>
</evidence>
<keyword evidence="10 14" id="KW-0175">Coiled coil</keyword>
<proteinExistence type="inferred from homology"/>
<feature type="coiled-coil region" evidence="14">
    <location>
        <begin position="35"/>
        <end position="82"/>
    </location>
</feature>
<keyword evidence="17" id="KW-1185">Reference proteome</keyword>
<evidence type="ECO:0000256" key="4">
    <source>
        <dbReference type="ARBA" id="ARBA00022568"/>
    </source>
</evidence>
<dbReference type="InterPro" id="IPR008559">
    <property type="entry name" value="TMCO1"/>
</dbReference>
<dbReference type="Pfam" id="PF01956">
    <property type="entry name" value="EMC3_TMCO1"/>
    <property type="match status" value="1"/>
</dbReference>